<accession>A0A0G0P5G4</accession>
<dbReference type="EMBL" id="LBVW01000013">
    <property type="protein sequence ID" value="KKQ93369.1"/>
    <property type="molecule type" value="Genomic_DNA"/>
</dbReference>
<evidence type="ECO:0000313" key="1">
    <source>
        <dbReference type="EMBL" id="KKQ93369.1"/>
    </source>
</evidence>
<reference evidence="1 2" key="1">
    <citation type="journal article" date="2015" name="Nature">
        <title>rRNA introns, odd ribosomes, and small enigmatic genomes across a large radiation of phyla.</title>
        <authorList>
            <person name="Brown C.T."/>
            <person name="Hug L.A."/>
            <person name="Thomas B.C."/>
            <person name="Sharon I."/>
            <person name="Castelle C.J."/>
            <person name="Singh A."/>
            <person name="Wilkins M.J."/>
            <person name="Williams K.H."/>
            <person name="Banfield J.F."/>
        </authorList>
    </citation>
    <scope>NUCLEOTIDE SEQUENCE [LARGE SCALE GENOMIC DNA]</scope>
</reference>
<evidence type="ECO:0000313" key="2">
    <source>
        <dbReference type="Proteomes" id="UP000034932"/>
    </source>
</evidence>
<dbReference type="STRING" id="1618573.UT19_C0013G0033"/>
<name>A0A0G0P5G4_9BACT</name>
<sequence>MSNKENFLNCYQDLQRAAVSYIKNPKGSTHILFIDHALKILEKLGDRKANLFKIRIVDLKRKLKSTKKASSHNLADEILTIGLLLKPS</sequence>
<organism evidence="1 2">
    <name type="scientific">Candidatus Woesebacteria bacterium GW2011_GWB1_39_10b</name>
    <dbReference type="NCBI Taxonomy" id="1618573"/>
    <lineage>
        <taxon>Bacteria</taxon>
        <taxon>Candidatus Woeseibacteriota</taxon>
    </lineage>
</organism>
<gene>
    <name evidence="1" type="ORF">UT19_C0013G0033</name>
</gene>
<dbReference type="Proteomes" id="UP000034932">
    <property type="component" value="Unassembled WGS sequence"/>
</dbReference>
<proteinExistence type="predicted"/>
<protein>
    <submittedName>
        <fullName evidence="1">Uncharacterized protein</fullName>
    </submittedName>
</protein>
<comment type="caution">
    <text evidence="1">The sequence shown here is derived from an EMBL/GenBank/DDBJ whole genome shotgun (WGS) entry which is preliminary data.</text>
</comment>
<dbReference type="AlphaFoldDB" id="A0A0G0P5G4"/>